<keyword evidence="6" id="KW-0067">ATP-binding</keyword>
<keyword evidence="3" id="KW-0808">Transferase</keyword>
<evidence type="ECO:0000313" key="10">
    <source>
        <dbReference type="RefSeq" id="XP_065661196.1"/>
    </source>
</evidence>
<keyword evidence="9" id="KW-1185">Reference proteome</keyword>
<dbReference type="InterPro" id="IPR011009">
    <property type="entry name" value="Kinase-like_dom_sf"/>
</dbReference>
<dbReference type="InterPro" id="IPR000719">
    <property type="entry name" value="Prot_kinase_dom"/>
</dbReference>
<dbReference type="Gene3D" id="1.10.510.10">
    <property type="entry name" value="Transferase(Phosphotransferase) domain 1"/>
    <property type="match status" value="1"/>
</dbReference>
<dbReference type="GeneID" id="100213084"/>
<keyword evidence="5 10" id="KW-0418">Kinase</keyword>
<accession>A0ABM4CHJ5</accession>
<feature type="region of interest" description="Disordered" evidence="7">
    <location>
        <begin position="19"/>
        <end position="41"/>
    </location>
</feature>
<dbReference type="GO" id="GO:0016301">
    <property type="term" value="F:kinase activity"/>
    <property type="evidence" value="ECO:0007669"/>
    <property type="project" value="UniProtKB-KW"/>
</dbReference>
<proteinExistence type="inferred from homology"/>
<evidence type="ECO:0000259" key="8">
    <source>
        <dbReference type="PROSITE" id="PS50011"/>
    </source>
</evidence>
<dbReference type="PANTHER" id="PTHR24056:SF107">
    <property type="entry name" value="CYCLIN-DEPENDENT KINASE 11A-RELATED"/>
    <property type="match status" value="1"/>
</dbReference>
<evidence type="ECO:0000256" key="1">
    <source>
        <dbReference type="ARBA" id="ARBA00006485"/>
    </source>
</evidence>
<keyword evidence="2" id="KW-0723">Serine/threonine-protein kinase</keyword>
<sequence>MDRRSVIIVQDNVKSKIPFLEVDSSPSPPKRTKHTGHLKSTIQRPFKKDLAEEGEILSSPEPTEAEVVINPIMSSPEDIFASESKLQKVEEEKKLLGVSEDYKKQTVLSHKKLILSDDSDRLSDHLETSVRSRVNTNRLHQENYHKEKSSYSEEHRSSKIYNLYEDSTRKRPYNVSDERKNRSDSELLDHGHFQKYNSNDLNARNVKQKDNESVKKVKSEVRKKEKKYKKSEEKYQKKKKSKRKLTPEKIQHHETVKLEKSPSMDYAFIRKNGDIEPITSDSSLDSFSRSPSKSPTPLRSRSPSQSPTLSDNRSDSESPSPSVSRSPTPKLSPPPQRKRTYLPAIEGCRSVEEFTWLNRIEEGTYGVVYRARDRRTDEVVALKRLKMEREKEGFPITSLREINCLLKAQHPNIVTVREIVVGNNTDKIYIVMDYVEHDLKSLMETMTQPFLVGEVKTLMLQLLRGVRHMHDNWILHRDIKTSNLLLSHKGILKIGDFGLAREYGSPLKKYTSIVVTLWYRAPELLLGTKEYSTAIDLWSCGCVFAELLTMKALFPGKSEIDQISRIFKELGTPNDKIWPGPPAYSEMPQVQKMNISHHHYNILRQRFGATLTDIGFDLMNRLLTYDPGRRITADDAMAHAYFKESPLPVDSSMFPTWPAKSELGHKAMKKNASPKPPEGGQFNEKLGEDGGFQMNSATKGSAAKGMGFSLKF</sequence>
<protein>
    <submittedName>
        <fullName evidence="10">Cyclin-dependent kinase 11B isoform X2</fullName>
    </submittedName>
</protein>
<feature type="region of interest" description="Disordered" evidence="7">
    <location>
        <begin position="277"/>
        <end position="343"/>
    </location>
</feature>
<evidence type="ECO:0000256" key="5">
    <source>
        <dbReference type="ARBA" id="ARBA00022777"/>
    </source>
</evidence>
<feature type="region of interest" description="Disordered" evidence="7">
    <location>
        <begin position="122"/>
        <end position="157"/>
    </location>
</feature>
<dbReference type="PROSITE" id="PS50011">
    <property type="entry name" value="PROTEIN_KINASE_DOM"/>
    <property type="match status" value="1"/>
</dbReference>
<evidence type="ECO:0000313" key="9">
    <source>
        <dbReference type="Proteomes" id="UP001652625"/>
    </source>
</evidence>
<feature type="region of interest" description="Disordered" evidence="7">
    <location>
        <begin position="207"/>
        <end position="258"/>
    </location>
</feature>
<evidence type="ECO:0000256" key="7">
    <source>
        <dbReference type="SAM" id="MobiDB-lite"/>
    </source>
</evidence>
<dbReference type="InterPro" id="IPR008271">
    <property type="entry name" value="Ser/Thr_kinase_AS"/>
</dbReference>
<evidence type="ECO:0000256" key="6">
    <source>
        <dbReference type="ARBA" id="ARBA00022840"/>
    </source>
</evidence>
<organism evidence="9 10">
    <name type="scientific">Hydra vulgaris</name>
    <name type="common">Hydra</name>
    <name type="synonym">Hydra attenuata</name>
    <dbReference type="NCBI Taxonomy" id="6087"/>
    <lineage>
        <taxon>Eukaryota</taxon>
        <taxon>Metazoa</taxon>
        <taxon>Cnidaria</taxon>
        <taxon>Hydrozoa</taxon>
        <taxon>Hydroidolina</taxon>
        <taxon>Anthoathecata</taxon>
        <taxon>Aplanulata</taxon>
        <taxon>Hydridae</taxon>
        <taxon>Hydra</taxon>
    </lineage>
</organism>
<feature type="compositionally biased region" description="Low complexity" evidence="7">
    <location>
        <begin position="277"/>
        <end position="297"/>
    </location>
</feature>
<feature type="compositionally biased region" description="Basic and acidic residues" evidence="7">
    <location>
        <begin position="207"/>
        <end position="223"/>
    </location>
</feature>
<dbReference type="PROSITE" id="PS00108">
    <property type="entry name" value="PROTEIN_KINASE_ST"/>
    <property type="match status" value="1"/>
</dbReference>
<feature type="compositionally biased region" description="Basic and acidic residues" evidence="7">
    <location>
        <begin position="139"/>
        <end position="157"/>
    </location>
</feature>
<comment type="similarity">
    <text evidence="1">Belongs to the protein kinase superfamily. CMGC Ser/Thr protein kinase family. CDC2/CDKX subfamily.</text>
</comment>
<evidence type="ECO:0000256" key="3">
    <source>
        <dbReference type="ARBA" id="ARBA00022679"/>
    </source>
</evidence>
<feature type="region of interest" description="Disordered" evidence="7">
    <location>
        <begin position="665"/>
        <end position="712"/>
    </location>
</feature>
<feature type="compositionally biased region" description="Polar residues" evidence="7">
    <location>
        <begin position="299"/>
        <end position="309"/>
    </location>
</feature>
<feature type="compositionally biased region" description="Basic and acidic residues" evidence="7">
    <location>
        <begin position="245"/>
        <end position="258"/>
    </location>
</feature>
<gene>
    <name evidence="10" type="primary">LOC100213084</name>
</gene>
<dbReference type="Proteomes" id="UP001652625">
    <property type="component" value="Chromosome 09"/>
</dbReference>
<evidence type="ECO:0000256" key="4">
    <source>
        <dbReference type="ARBA" id="ARBA00022741"/>
    </source>
</evidence>
<feature type="domain" description="Protein kinase" evidence="8">
    <location>
        <begin position="354"/>
        <end position="642"/>
    </location>
</feature>
<evidence type="ECO:0000256" key="2">
    <source>
        <dbReference type="ARBA" id="ARBA00022527"/>
    </source>
</evidence>
<dbReference type="Pfam" id="PF00069">
    <property type="entry name" value="Pkinase"/>
    <property type="match status" value="1"/>
</dbReference>
<dbReference type="PANTHER" id="PTHR24056">
    <property type="entry name" value="CELL DIVISION PROTEIN KINASE"/>
    <property type="match status" value="1"/>
</dbReference>
<reference evidence="10" key="1">
    <citation type="submission" date="2025-08" db="UniProtKB">
        <authorList>
            <consortium name="RefSeq"/>
        </authorList>
    </citation>
    <scope>IDENTIFICATION</scope>
</reference>
<dbReference type="InterPro" id="IPR045267">
    <property type="entry name" value="CDK11/PITSLRE_STKc"/>
</dbReference>
<dbReference type="SMART" id="SM00220">
    <property type="entry name" value="S_TKc"/>
    <property type="match status" value="1"/>
</dbReference>
<feature type="compositionally biased region" description="Low complexity" evidence="7">
    <location>
        <begin position="317"/>
        <end position="329"/>
    </location>
</feature>
<keyword evidence="4" id="KW-0547">Nucleotide-binding</keyword>
<name>A0ABM4CHJ5_HYDVU</name>
<dbReference type="SUPFAM" id="SSF56112">
    <property type="entry name" value="Protein kinase-like (PK-like)"/>
    <property type="match status" value="1"/>
</dbReference>
<dbReference type="Gene3D" id="3.30.200.20">
    <property type="entry name" value="Phosphorylase Kinase, domain 1"/>
    <property type="match status" value="1"/>
</dbReference>
<dbReference type="InterPro" id="IPR050108">
    <property type="entry name" value="CDK"/>
</dbReference>
<dbReference type="RefSeq" id="XP_065661196.1">
    <property type="nucleotide sequence ID" value="XM_065805124.1"/>
</dbReference>
<dbReference type="CDD" id="cd07843">
    <property type="entry name" value="STKc_CDC2L1"/>
    <property type="match status" value="1"/>
</dbReference>